<evidence type="ECO:0000256" key="6">
    <source>
        <dbReference type="ARBA" id="ARBA00022755"/>
    </source>
</evidence>
<dbReference type="InterPro" id="IPR020561">
    <property type="entry name" value="PRibGlycinamid_synth_ATP-grasp"/>
</dbReference>
<dbReference type="InterPro" id="IPR013815">
    <property type="entry name" value="ATP_grasp_subdomain_1"/>
</dbReference>
<dbReference type="InterPro" id="IPR020559">
    <property type="entry name" value="PRibGlycinamide_synth_CS"/>
</dbReference>
<sequence length="446" mass="48073">MTNTQPRTDTRQSHIMTESVRVLLVGNGGREHALAWKLVQSPSTEHIYVCPGNGGTATLSSKVTNVTHIKDSDFAGLVQFAKEKQINLLIPGPEAPLVAGIVDYFKENGLPSIKAFGPSMKAATMEGSKTFSKDFMKRQNIPTAAYENFSKYEDAKAYLDTVTHTVVIKASGLAAGKGVIIPQSKEEAQAALKDIMLDREFGTAGDEVVIEEFLEGDELSILTFSDGRTIKSLPPAQDHKRIFDNDEGPNTGGMGTYAPTRIAPRDLLDRIDKDILQPTVDGMRNEGFEFKGVLFTGLMMTKNGPKVLEYNVRFGDPETQSLLALMEGDLAEVMVACADGKLKDVPVNVSSRSAATVVVAAGGYPGSYAKGTVMKLDPTPEDVVLFHAGTSFADNTLKTSGGRVIASTATAPTLEEAVAKAYKGVECIHFEGMQYRKDIAGRALRK</sequence>
<dbReference type="SUPFAM" id="SSF56059">
    <property type="entry name" value="Glutathione synthetase ATP-binding domain-like"/>
    <property type="match status" value="1"/>
</dbReference>
<dbReference type="InterPro" id="IPR000115">
    <property type="entry name" value="PRibGlycinamide_synth"/>
</dbReference>
<dbReference type="PROSITE" id="PS50975">
    <property type="entry name" value="ATP_GRASP"/>
    <property type="match status" value="1"/>
</dbReference>
<dbReference type="SUPFAM" id="SSF52440">
    <property type="entry name" value="PreATP-grasp domain"/>
    <property type="match status" value="1"/>
</dbReference>
<keyword evidence="4" id="KW-0479">Metal-binding</keyword>
<dbReference type="GO" id="GO:0006189">
    <property type="term" value="P:'de novo' IMP biosynthetic process"/>
    <property type="evidence" value="ECO:0007669"/>
    <property type="project" value="UniProtKB-UniPathway"/>
</dbReference>
<dbReference type="InterPro" id="IPR020562">
    <property type="entry name" value="PRibGlycinamide_synth_N"/>
</dbReference>
<comment type="pathway">
    <text evidence="1">Purine metabolism; IMP biosynthesis via de novo pathway; N(1)-(5-phospho-D-ribosyl)glycinamide from 5-phospho-alpha-D-ribose 1-diphosphate: step 2/2.</text>
</comment>
<evidence type="ECO:0000256" key="13">
    <source>
        <dbReference type="PROSITE-ProRule" id="PRU00409"/>
    </source>
</evidence>
<name>A0A364NA18_STELY</name>
<evidence type="ECO:0000313" key="16">
    <source>
        <dbReference type="EMBL" id="RAR14178.1"/>
    </source>
</evidence>
<dbReference type="HAMAP" id="MF_00138">
    <property type="entry name" value="GARS"/>
    <property type="match status" value="1"/>
</dbReference>
<comment type="catalytic activity">
    <reaction evidence="12">
        <text>2-formamido-N(1)-(5-O-phospho-beta-D-ribosyl)acetamidine + ATP = 5-amino-1-(5-phospho-beta-D-ribosyl)imidazole + ADP + phosphate + H(+)</text>
        <dbReference type="Rhea" id="RHEA:23032"/>
        <dbReference type="ChEBI" id="CHEBI:15378"/>
        <dbReference type="ChEBI" id="CHEBI:30616"/>
        <dbReference type="ChEBI" id="CHEBI:43474"/>
        <dbReference type="ChEBI" id="CHEBI:137981"/>
        <dbReference type="ChEBI" id="CHEBI:147287"/>
        <dbReference type="ChEBI" id="CHEBI:456216"/>
        <dbReference type="EC" id="6.3.3.1"/>
    </reaction>
</comment>
<evidence type="ECO:0000256" key="2">
    <source>
        <dbReference type="ARBA" id="ARBA00013255"/>
    </source>
</evidence>
<dbReference type="FunFam" id="3.90.600.10:FF:000001">
    <property type="entry name" value="Trifunctional purine biosynthetic protein adenosine-3"/>
    <property type="match status" value="1"/>
</dbReference>
<dbReference type="GO" id="GO:0009113">
    <property type="term" value="P:purine nucleobase biosynthetic process"/>
    <property type="evidence" value="ECO:0007669"/>
    <property type="project" value="EnsemblFungi"/>
</dbReference>
<dbReference type="Gene3D" id="3.30.470.20">
    <property type="entry name" value="ATP-grasp fold, B domain"/>
    <property type="match status" value="1"/>
</dbReference>
<dbReference type="Gene3D" id="3.90.600.10">
    <property type="entry name" value="Phosphoribosylglycinamide synthetase, C-terminal domain"/>
    <property type="match status" value="1"/>
</dbReference>
<evidence type="ECO:0000256" key="7">
    <source>
        <dbReference type="ARBA" id="ARBA00022840"/>
    </source>
</evidence>
<dbReference type="FunFam" id="3.30.470.20:FF:000018">
    <property type="entry name" value="Trifunctional purine biosynthetic protein adenosine-3"/>
    <property type="match status" value="1"/>
</dbReference>
<dbReference type="UniPathway" id="UPA00074">
    <property type="reaction ID" value="UER00125"/>
</dbReference>
<keyword evidence="3 16" id="KW-0436">Ligase</keyword>
<dbReference type="Pfam" id="PF02843">
    <property type="entry name" value="GARS_C"/>
    <property type="match status" value="1"/>
</dbReference>
<accession>A0A364NA18</accession>
<dbReference type="InterPro" id="IPR016185">
    <property type="entry name" value="PreATP-grasp_dom_sf"/>
</dbReference>
<comment type="similarity">
    <text evidence="9">Belongs to the GARS family.</text>
</comment>
<dbReference type="Proteomes" id="UP000249619">
    <property type="component" value="Unassembled WGS sequence"/>
</dbReference>
<dbReference type="InterPro" id="IPR037123">
    <property type="entry name" value="PRibGlycinamide_synth_C_sf"/>
</dbReference>
<dbReference type="GO" id="GO:0004637">
    <property type="term" value="F:phosphoribosylamine-glycine ligase activity"/>
    <property type="evidence" value="ECO:0007669"/>
    <property type="project" value="UniProtKB-EC"/>
</dbReference>
<dbReference type="GO" id="GO:0004641">
    <property type="term" value="F:phosphoribosylformylglycinamidine cyclo-ligase activity"/>
    <property type="evidence" value="ECO:0007669"/>
    <property type="project" value="UniProtKB-EC"/>
</dbReference>
<dbReference type="SUPFAM" id="SSF51246">
    <property type="entry name" value="Rudiment single hybrid motif"/>
    <property type="match status" value="1"/>
</dbReference>
<keyword evidence="8" id="KW-0464">Manganese</keyword>
<gene>
    <name evidence="16" type="ORF">DDE83_002445</name>
</gene>
<evidence type="ECO:0000256" key="12">
    <source>
        <dbReference type="ARBA" id="ARBA00049057"/>
    </source>
</evidence>
<dbReference type="PROSITE" id="PS00184">
    <property type="entry name" value="GARS"/>
    <property type="match status" value="1"/>
</dbReference>
<comment type="caution">
    <text evidence="16">The sequence shown here is derived from an EMBL/GenBank/DDBJ whole genome shotgun (WGS) entry which is preliminary data.</text>
</comment>
<dbReference type="PANTHER" id="PTHR43472">
    <property type="entry name" value="PHOSPHORIBOSYLAMINE--GLYCINE LIGASE"/>
    <property type="match status" value="1"/>
</dbReference>
<dbReference type="FunFam" id="3.30.1490.20:FF:000006">
    <property type="entry name" value="phosphoribosylamine--glycine ligase, chloroplastic-like"/>
    <property type="match status" value="1"/>
</dbReference>
<dbReference type="GO" id="GO:0005524">
    <property type="term" value="F:ATP binding"/>
    <property type="evidence" value="ECO:0007669"/>
    <property type="project" value="UniProtKB-UniRule"/>
</dbReference>
<protein>
    <recommendedName>
        <fullName evidence="2">phosphoribosylamine--glycine ligase</fullName>
        <ecNumber evidence="2">6.3.4.13</ecNumber>
    </recommendedName>
    <alternativeName>
        <fullName evidence="10">Glycinamide ribonucleotide synthetase</fullName>
    </alternativeName>
    <alternativeName>
        <fullName evidence="11">Phosphoribosylglycinamide synthetase</fullName>
    </alternativeName>
</protein>
<reference evidence="17" key="1">
    <citation type="submission" date="2018-05" db="EMBL/GenBank/DDBJ databases">
        <title>Draft genome sequence of Stemphylium lycopersici strain CIDEFI 213.</title>
        <authorList>
            <person name="Medina R."/>
            <person name="Franco M.E.E."/>
            <person name="Lucentini C.G."/>
            <person name="Saparrat M.C.N."/>
            <person name="Balatti P.A."/>
        </authorList>
    </citation>
    <scope>NUCLEOTIDE SEQUENCE [LARGE SCALE GENOMIC DNA]</scope>
    <source>
        <strain evidence="17">CIDEFI 213</strain>
    </source>
</reference>
<evidence type="ECO:0000256" key="4">
    <source>
        <dbReference type="ARBA" id="ARBA00022723"/>
    </source>
</evidence>
<evidence type="ECO:0000259" key="15">
    <source>
        <dbReference type="PROSITE" id="PS50975"/>
    </source>
</evidence>
<dbReference type="Gene3D" id="3.30.1490.20">
    <property type="entry name" value="ATP-grasp fold, A domain"/>
    <property type="match status" value="1"/>
</dbReference>
<keyword evidence="17" id="KW-1185">Reference proteome</keyword>
<evidence type="ECO:0000256" key="5">
    <source>
        <dbReference type="ARBA" id="ARBA00022741"/>
    </source>
</evidence>
<evidence type="ECO:0000256" key="8">
    <source>
        <dbReference type="ARBA" id="ARBA00023211"/>
    </source>
</evidence>
<evidence type="ECO:0000256" key="14">
    <source>
        <dbReference type="SAM" id="MobiDB-lite"/>
    </source>
</evidence>
<dbReference type="EMBL" id="QGDH01000025">
    <property type="protein sequence ID" value="RAR14178.1"/>
    <property type="molecule type" value="Genomic_DNA"/>
</dbReference>
<evidence type="ECO:0000313" key="17">
    <source>
        <dbReference type="Proteomes" id="UP000249619"/>
    </source>
</evidence>
<dbReference type="Pfam" id="PF02844">
    <property type="entry name" value="GARS_N"/>
    <property type="match status" value="1"/>
</dbReference>
<evidence type="ECO:0000256" key="3">
    <source>
        <dbReference type="ARBA" id="ARBA00022598"/>
    </source>
</evidence>
<dbReference type="SMART" id="SM01210">
    <property type="entry name" value="GARS_C"/>
    <property type="match status" value="1"/>
</dbReference>
<organism evidence="16 17">
    <name type="scientific">Stemphylium lycopersici</name>
    <name type="common">Tomato gray leaf spot disease fungus</name>
    <name type="synonym">Thyrospora lycopersici</name>
    <dbReference type="NCBI Taxonomy" id="183478"/>
    <lineage>
        <taxon>Eukaryota</taxon>
        <taxon>Fungi</taxon>
        <taxon>Dikarya</taxon>
        <taxon>Ascomycota</taxon>
        <taxon>Pezizomycotina</taxon>
        <taxon>Dothideomycetes</taxon>
        <taxon>Pleosporomycetidae</taxon>
        <taxon>Pleosporales</taxon>
        <taxon>Pleosporineae</taxon>
        <taxon>Pleosporaceae</taxon>
        <taxon>Stemphylium</taxon>
    </lineage>
</organism>
<dbReference type="STRING" id="183478.A0A364NA18"/>
<keyword evidence="7 13" id="KW-0067">ATP-binding</keyword>
<dbReference type="InterPro" id="IPR020560">
    <property type="entry name" value="PRibGlycinamide_synth_C-dom"/>
</dbReference>
<evidence type="ECO:0000256" key="1">
    <source>
        <dbReference type="ARBA" id="ARBA00005174"/>
    </source>
</evidence>
<feature type="domain" description="ATP-grasp" evidence="15">
    <location>
        <begin position="133"/>
        <end position="339"/>
    </location>
</feature>
<proteinExistence type="inferred from homology"/>
<dbReference type="PANTHER" id="PTHR43472:SF1">
    <property type="entry name" value="PHOSPHORIBOSYLAMINE--GLYCINE LIGASE, CHLOROPLASTIC"/>
    <property type="match status" value="1"/>
</dbReference>
<dbReference type="EC" id="6.3.4.13" evidence="2"/>
<keyword evidence="6" id="KW-0658">Purine biosynthesis</keyword>
<dbReference type="AlphaFoldDB" id="A0A364NA18"/>
<feature type="region of interest" description="Disordered" evidence="14">
    <location>
        <begin position="239"/>
        <end position="259"/>
    </location>
</feature>
<evidence type="ECO:0000256" key="10">
    <source>
        <dbReference type="ARBA" id="ARBA00042242"/>
    </source>
</evidence>
<dbReference type="SMART" id="SM01209">
    <property type="entry name" value="GARS_A"/>
    <property type="match status" value="1"/>
</dbReference>
<evidence type="ECO:0000256" key="11">
    <source>
        <dbReference type="ARBA" id="ARBA00042864"/>
    </source>
</evidence>
<dbReference type="FunFam" id="3.40.50.20:FF:000006">
    <property type="entry name" value="Phosphoribosylamine--glycine ligase, chloroplastic"/>
    <property type="match status" value="1"/>
</dbReference>
<keyword evidence="5 13" id="KW-0547">Nucleotide-binding</keyword>
<dbReference type="Gene3D" id="3.40.50.20">
    <property type="match status" value="1"/>
</dbReference>
<dbReference type="GO" id="GO:0046872">
    <property type="term" value="F:metal ion binding"/>
    <property type="evidence" value="ECO:0007669"/>
    <property type="project" value="UniProtKB-KW"/>
</dbReference>
<dbReference type="InterPro" id="IPR011054">
    <property type="entry name" value="Rudment_hybrid_motif"/>
</dbReference>
<dbReference type="InterPro" id="IPR011761">
    <property type="entry name" value="ATP-grasp"/>
</dbReference>
<evidence type="ECO:0000256" key="9">
    <source>
        <dbReference type="ARBA" id="ARBA00038345"/>
    </source>
</evidence>
<dbReference type="Pfam" id="PF01071">
    <property type="entry name" value="GARS_A"/>
    <property type="match status" value="1"/>
</dbReference>
<dbReference type="NCBIfam" id="TIGR00877">
    <property type="entry name" value="purD"/>
    <property type="match status" value="1"/>
</dbReference>